<feature type="transmembrane region" description="Helical" evidence="6">
    <location>
        <begin position="104"/>
        <end position="128"/>
    </location>
</feature>
<protein>
    <submittedName>
        <fullName evidence="8">Putative MFS family arabinose efflux permease</fullName>
    </submittedName>
</protein>
<dbReference type="Gene3D" id="1.20.1250.20">
    <property type="entry name" value="MFS general substrate transporter like domains"/>
    <property type="match status" value="2"/>
</dbReference>
<keyword evidence="5 6" id="KW-0472">Membrane</keyword>
<feature type="transmembrane region" description="Helical" evidence="6">
    <location>
        <begin position="47"/>
        <end position="67"/>
    </location>
</feature>
<proteinExistence type="predicted"/>
<evidence type="ECO:0000313" key="9">
    <source>
        <dbReference type="Proteomes" id="UP000294257"/>
    </source>
</evidence>
<feature type="transmembrane region" description="Helical" evidence="6">
    <location>
        <begin position="338"/>
        <end position="358"/>
    </location>
</feature>
<feature type="domain" description="Major facilitator superfamily (MFS) profile" evidence="7">
    <location>
        <begin position="11"/>
        <end position="388"/>
    </location>
</feature>
<dbReference type="EMBL" id="SGWQ01000009">
    <property type="protein sequence ID" value="RZS34411.1"/>
    <property type="molecule type" value="Genomic_DNA"/>
</dbReference>
<dbReference type="SUPFAM" id="SSF103473">
    <property type="entry name" value="MFS general substrate transporter"/>
    <property type="match status" value="1"/>
</dbReference>
<keyword evidence="2" id="KW-1003">Cell membrane</keyword>
<evidence type="ECO:0000256" key="2">
    <source>
        <dbReference type="ARBA" id="ARBA00022475"/>
    </source>
</evidence>
<feature type="transmembrane region" description="Helical" evidence="6">
    <location>
        <begin position="14"/>
        <end position="41"/>
    </location>
</feature>
<evidence type="ECO:0000256" key="1">
    <source>
        <dbReference type="ARBA" id="ARBA00004651"/>
    </source>
</evidence>
<feature type="transmembrane region" description="Helical" evidence="6">
    <location>
        <begin position="140"/>
        <end position="162"/>
    </location>
</feature>
<dbReference type="InterPro" id="IPR036259">
    <property type="entry name" value="MFS_trans_sf"/>
</dbReference>
<dbReference type="PANTHER" id="PTHR43124">
    <property type="entry name" value="PURINE EFFLUX PUMP PBUE"/>
    <property type="match status" value="1"/>
</dbReference>
<dbReference type="InterPro" id="IPR050189">
    <property type="entry name" value="MFS_Efflux_Transporters"/>
</dbReference>
<evidence type="ECO:0000256" key="4">
    <source>
        <dbReference type="ARBA" id="ARBA00022989"/>
    </source>
</evidence>
<evidence type="ECO:0000313" key="8">
    <source>
        <dbReference type="EMBL" id="RZS34411.1"/>
    </source>
</evidence>
<gene>
    <name evidence="8" type="ORF">EV193_109202</name>
</gene>
<dbReference type="InterPro" id="IPR020846">
    <property type="entry name" value="MFS_dom"/>
</dbReference>
<keyword evidence="4 6" id="KW-1133">Transmembrane helix</keyword>
<dbReference type="Pfam" id="PF07690">
    <property type="entry name" value="MFS_1"/>
    <property type="match status" value="1"/>
</dbReference>
<evidence type="ECO:0000259" key="7">
    <source>
        <dbReference type="PROSITE" id="PS50850"/>
    </source>
</evidence>
<dbReference type="GO" id="GO:0005886">
    <property type="term" value="C:plasma membrane"/>
    <property type="evidence" value="ECO:0007669"/>
    <property type="project" value="UniProtKB-SubCell"/>
</dbReference>
<evidence type="ECO:0000256" key="5">
    <source>
        <dbReference type="ARBA" id="ARBA00023136"/>
    </source>
</evidence>
<name>A0A4Q7KHN3_9PSEU</name>
<feature type="transmembrane region" description="Helical" evidence="6">
    <location>
        <begin position="273"/>
        <end position="293"/>
    </location>
</feature>
<keyword evidence="9" id="KW-1185">Reference proteome</keyword>
<feature type="transmembrane region" description="Helical" evidence="6">
    <location>
        <begin position="243"/>
        <end position="261"/>
    </location>
</feature>
<accession>A0A4Q7KHN3</accession>
<organism evidence="8 9">
    <name type="scientific">Herbihabitans rhizosphaerae</name>
    <dbReference type="NCBI Taxonomy" id="1872711"/>
    <lineage>
        <taxon>Bacteria</taxon>
        <taxon>Bacillati</taxon>
        <taxon>Actinomycetota</taxon>
        <taxon>Actinomycetes</taxon>
        <taxon>Pseudonocardiales</taxon>
        <taxon>Pseudonocardiaceae</taxon>
        <taxon>Herbihabitans</taxon>
    </lineage>
</organism>
<dbReference type="GO" id="GO:0022857">
    <property type="term" value="F:transmembrane transporter activity"/>
    <property type="evidence" value="ECO:0007669"/>
    <property type="project" value="InterPro"/>
</dbReference>
<dbReference type="InterPro" id="IPR011701">
    <property type="entry name" value="MFS"/>
</dbReference>
<feature type="transmembrane region" description="Helical" evidence="6">
    <location>
        <begin position="79"/>
        <end position="98"/>
    </location>
</feature>
<dbReference type="RefSeq" id="WP_165401491.1">
    <property type="nucleotide sequence ID" value="NZ_SGWQ01000009.1"/>
</dbReference>
<feature type="transmembrane region" description="Helical" evidence="6">
    <location>
        <begin position="364"/>
        <end position="385"/>
    </location>
</feature>
<keyword evidence="3 6" id="KW-0812">Transmembrane</keyword>
<feature type="transmembrane region" description="Helical" evidence="6">
    <location>
        <begin position="168"/>
        <end position="186"/>
    </location>
</feature>
<dbReference type="Proteomes" id="UP000294257">
    <property type="component" value="Unassembled WGS sequence"/>
</dbReference>
<evidence type="ECO:0000256" key="6">
    <source>
        <dbReference type="SAM" id="Phobius"/>
    </source>
</evidence>
<comment type="caution">
    <text evidence="8">The sequence shown here is derived from an EMBL/GenBank/DDBJ whole genome shotgun (WGS) entry which is preliminary data.</text>
</comment>
<dbReference type="PANTHER" id="PTHR43124:SF3">
    <property type="entry name" value="CHLORAMPHENICOL EFFLUX PUMP RV0191"/>
    <property type="match status" value="1"/>
</dbReference>
<sequence length="388" mass="37652">MTVGAPPRLGHRTWLAVGAVALTATVGVLPGFAVGALAAFVEPDLRVSRPALGLAMSVFYAATALGSPVAKRIAARLPAAWVLAAAALTASATMLAVSQVDGEGLLIAVLAVGGFANGLVQPVAGRLIAVKVHGGRRSLAAGLVGAALGAGPLIAGLLVALVAVPHGWRAAMIAGAVVALLPLTLLRHVRGVGAAVPGQPKTGRVGGVLVLWGAAAALSAVGNNAVATYFVQLGTHAGMSTSLSGNLLSLSAFLAIAVRLGAGVLTDRAPARLPAVITAMMACGAVGLALIATGTSVGFLAGAVLAFTAGWGWTGLLLAATIRLLPGRTENAGHTVQSGLYTGAAVAPFSFGALSSAYGFGAAALAGAVAGVVAAALLAAGARLAGRG</sequence>
<comment type="subcellular location">
    <subcellularLocation>
        <location evidence="1">Cell membrane</location>
        <topology evidence="1">Multi-pass membrane protein</topology>
    </subcellularLocation>
</comment>
<feature type="transmembrane region" description="Helical" evidence="6">
    <location>
        <begin position="299"/>
        <end position="326"/>
    </location>
</feature>
<dbReference type="PROSITE" id="PS50850">
    <property type="entry name" value="MFS"/>
    <property type="match status" value="1"/>
</dbReference>
<reference evidence="8 9" key="1">
    <citation type="submission" date="2019-02" db="EMBL/GenBank/DDBJ databases">
        <title>Genomic Encyclopedia of Type Strains, Phase IV (KMG-IV): sequencing the most valuable type-strain genomes for metagenomic binning, comparative biology and taxonomic classification.</title>
        <authorList>
            <person name="Goeker M."/>
        </authorList>
    </citation>
    <scope>NUCLEOTIDE SEQUENCE [LARGE SCALE GENOMIC DNA]</scope>
    <source>
        <strain evidence="8 9">DSM 101727</strain>
    </source>
</reference>
<dbReference type="AlphaFoldDB" id="A0A4Q7KHN3"/>
<evidence type="ECO:0000256" key="3">
    <source>
        <dbReference type="ARBA" id="ARBA00022692"/>
    </source>
</evidence>
<feature type="transmembrane region" description="Helical" evidence="6">
    <location>
        <begin position="207"/>
        <end position="231"/>
    </location>
</feature>